<name>A0AAQ3JP06_9LILI</name>
<reference evidence="1 2" key="1">
    <citation type="submission" date="2023-10" db="EMBL/GenBank/DDBJ databases">
        <title>Chromosome-scale genome assembly provides insights into flower coloration mechanisms of Canna indica.</title>
        <authorList>
            <person name="Li C."/>
        </authorList>
    </citation>
    <scope>NUCLEOTIDE SEQUENCE [LARGE SCALE GENOMIC DNA]</scope>
    <source>
        <tissue evidence="1">Flower</tissue>
    </source>
</reference>
<sequence>MLSSLTTVMRFDSKRFCRDCRRNVIREFKELKELKRVRKEPRCTRLVVGDGFMTILEGDSIIIFFEQAEEAEDADVMDKDGNELDSDDGSSFGVPDESFITPDFVDSINEPGDIERHVSPDIVDGQSSGMSFNNIKADAVEQHYDVDGNFLVKSGAASEHLKTLRRKLRSRKDNLLDQASNWYDRRPCYANHESTNQQDEVDSVCSSRGITNLHRPSRERFVKYNHRNCYQKFNDRCSQARVQDRFDYHSCGCNHQDDHIEKDGYHISMARSGKEIKTANKTECTQYMPRSSYRNVRFSNGCYFSDNFVNSKGKHVSDSPGKEILRKQVWEPLDARKKCPRSSSDSKITSTVCGVEPSKDIVFEKREDGCQEPIKFQSMDYMCLTGHSASSGKDDTVTSCKVP</sequence>
<organism evidence="1 2">
    <name type="scientific">Canna indica</name>
    <name type="common">Indian-shot</name>
    <dbReference type="NCBI Taxonomy" id="4628"/>
    <lineage>
        <taxon>Eukaryota</taxon>
        <taxon>Viridiplantae</taxon>
        <taxon>Streptophyta</taxon>
        <taxon>Embryophyta</taxon>
        <taxon>Tracheophyta</taxon>
        <taxon>Spermatophyta</taxon>
        <taxon>Magnoliopsida</taxon>
        <taxon>Liliopsida</taxon>
        <taxon>Zingiberales</taxon>
        <taxon>Cannaceae</taxon>
        <taxon>Canna</taxon>
    </lineage>
</organism>
<accession>A0AAQ3JP06</accession>
<dbReference type="AlphaFoldDB" id="A0AAQ3JP06"/>
<protein>
    <submittedName>
        <fullName evidence="1">Uncharacterized protein</fullName>
    </submittedName>
</protein>
<dbReference type="EMBL" id="CP136890">
    <property type="protein sequence ID" value="WOK93207.1"/>
    <property type="molecule type" value="Genomic_DNA"/>
</dbReference>
<keyword evidence="2" id="KW-1185">Reference proteome</keyword>
<gene>
    <name evidence="1" type="ORF">Cni_G01901</name>
</gene>
<proteinExistence type="predicted"/>
<evidence type="ECO:0000313" key="1">
    <source>
        <dbReference type="EMBL" id="WOK93207.1"/>
    </source>
</evidence>
<evidence type="ECO:0000313" key="2">
    <source>
        <dbReference type="Proteomes" id="UP001327560"/>
    </source>
</evidence>
<dbReference type="Proteomes" id="UP001327560">
    <property type="component" value="Chromosome 1"/>
</dbReference>